<reference evidence="8 9" key="1">
    <citation type="submission" date="2007-08" db="EMBL/GenBank/DDBJ databases">
        <title>Complete sequence of Roseiflexus castenholzii DSM 13941.</title>
        <authorList>
            <consortium name="US DOE Joint Genome Institute"/>
            <person name="Copeland A."/>
            <person name="Lucas S."/>
            <person name="Lapidus A."/>
            <person name="Barry K."/>
            <person name="Glavina del Rio T."/>
            <person name="Dalin E."/>
            <person name="Tice H."/>
            <person name="Pitluck S."/>
            <person name="Thompson L.S."/>
            <person name="Brettin T."/>
            <person name="Bruce D."/>
            <person name="Detter J.C."/>
            <person name="Han C."/>
            <person name="Tapia R."/>
            <person name="Schmutz J."/>
            <person name="Larimer F."/>
            <person name="Land M."/>
            <person name="Hauser L."/>
            <person name="Kyrpides N."/>
            <person name="Mikhailova N."/>
            <person name="Bryant D.A."/>
            <person name="Hanada S."/>
            <person name="Tsukatani Y."/>
            <person name="Richardson P."/>
        </authorList>
    </citation>
    <scope>NUCLEOTIDE SEQUENCE [LARGE SCALE GENOMIC DNA]</scope>
    <source>
        <strain evidence="9">DSM 13941 / HLO8</strain>
    </source>
</reference>
<dbReference type="Proteomes" id="UP000000263">
    <property type="component" value="Chromosome"/>
</dbReference>
<dbReference type="GO" id="GO:0016747">
    <property type="term" value="F:acyltransferase activity, transferring groups other than amino-acyl groups"/>
    <property type="evidence" value="ECO:0007669"/>
    <property type="project" value="InterPro"/>
</dbReference>
<evidence type="ECO:0000256" key="2">
    <source>
        <dbReference type="ARBA" id="ARBA00022679"/>
    </source>
</evidence>
<name>A7NJ44_ROSCS</name>
<keyword evidence="6" id="KW-0961">Cell wall biogenesis/degradation</keyword>
<dbReference type="eggNOG" id="COG2348">
    <property type="taxonomic scope" value="Bacteria"/>
</dbReference>
<dbReference type="Pfam" id="PF02388">
    <property type="entry name" value="FemAB"/>
    <property type="match status" value="3"/>
</dbReference>
<feature type="domain" description="N-acetyltransferase" evidence="7">
    <location>
        <begin position="188"/>
        <end position="360"/>
    </location>
</feature>
<proteinExistence type="inferred from homology"/>
<dbReference type="Gene3D" id="3.40.630.30">
    <property type="match status" value="2"/>
</dbReference>
<dbReference type="RefSeq" id="WP_012119939.1">
    <property type="nucleotide sequence ID" value="NC_009767.1"/>
</dbReference>
<organism evidence="8 9">
    <name type="scientific">Roseiflexus castenholzii (strain DSM 13941 / HLO8)</name>
    <dbReference type="NCBI Taxonomy" id="383372"/>
    <lineage>
        <taxon>Bacteria</taxon>
        <taxon>Bacillati</taxon>
        <taxon>Chloroflexota</taxon>
        <taxon>Chloroflexia</taxon>
        <taxon>Chloroflexales</taxon>
        <taxon>Roseiflexineae</taxon>
        <taxon>Roseiflexaceae</taxon>
        <taxon>Roseiflexus</taxon>
    </lineage>
</organism>
<keyword evidence="3" id="KW-0133">Cell shape</keyword>
<evidence type="ECO:0000256" key="3">
    <source>
        <dbReference type="ARBA" id="ARBA00022960"/>
    </source>
</evidence>
<dbReference type="GO" id="GO:0008360">
    <property type="term" value="P:regulation of cell shape"/>
    <property type="evidence" value="ECO:0007669"/>
    <property type="project" value="UniProtKB-KW"/>
</dbReference>
<evidence type="ECO:0000256" key="5">
    <source>
        <dbReference type="ARBA" id="ARBA00023315"/>
    </source>
</evidence>
<evidence type="ECO:0000256" key="6">
    <source>
        <dbReference type="ARBA" id="ARBA00023316"/>
    </source>
</evidence>
<gene>
    <name evidence="8" type="ordered locus">Rcas_1415</name>
</gene>
<dbReference type="InterPro" id="IPR003447">
    <property type="entry name" value="FEMABX"/>
</dbReference>
<dbReference type="GO" id="GO:0071555">
    <property type="term" value="P:cell wall organization"/>
    <property type="evidence" value="ECO:0007669"/>
    <property type="project" value="UniProtKB-KW"/>
</dbReference>
<dbReference type="PROSITE" id="PS51186">
    <property type="entry name" value="GNAT"/>
    <property type="match status" value="1"/>
</dbReference>
<evidence type="ECO:0000313" key="8">
    <source>
        <dbReference type="EMBL" id="ABU57510.1"/>
    </source>
</evidence>
<dbReference type="HOGENOM" id="CLU_048411_0_1_0"/>
<keyword evidence="5" id="KW-0012">Acyltransferase</keyword>
<protein>
    <submittedName>
        <fullName evidence="8">Methicillin resistance protein</fullName>
    </submittedName>
</protein>
<dbReference type="InterPro" id="IPR050644">
    <property type="entry name" value="PG_Glycine_Bridge_Synth"/>
</dbReference>
<keyword evidence="4" id="KW-0573">Peptidoglycan synthesis</keyword>
<evidence type="ECO:0000259" key="7">
    <source>
        <dbReference type="PROSITE" id="PS51186"/>
    </source>
</evidence>
<evidence type="ECO:0000313" key="9">
    <source>
        <dbReference type="Proteomes" id="UP000000263"/>
    </source>
</evidence>
<keyword evidence="2" id="KW-0808">Transferase</keyword>
<dbReference type="AlphaFoldDB" id="A7NJ44"/>
<dbReference type="InterPro" id="IPR000182">
    <property type="entry name" value="GNAT_dom"/>
</dbReference>
<dbReference type="InterPro" id="IPR016181">
    <property type="entry name" value="Acyl_CoA_acyltransferase"/>
</dbReference>
<dbReference type="GO" id="GO:0016755">
    <property type="term" value="F:aminoacyltransferase activity"/>
    <property type="evidence" value="ECO:0007669"/>
    <property type="project" value="InterPro"/>
</dbReference>
<sequence>MAKHVIEQHPEHAIAVAAASVVIPDRASWDAFVLAHPDGHLLQSSGWGALKARFGWKPHLRAVVADGIIRAGALALEKQRFGLSALYLPRGPLFSGDRRLDALLLDDLARLGRRRRAVFVRVEPNLTEDDARAAALHAMLIDRAMHPMAPIQPRSTIHLDLTPEPERLLAGMSKGHRADIKRAAREGVAVREGDPSADLDAFYAIVRETGARARFAIHARAYYASVLELFGDAVRLWLAERDGAPIATAMTATWGTTAIYLYSGSTTKGLQCGAQHAIQWRAIQWARARGAARYDFWGIPDALGQAAAAADPAARARLEAEAEHDPLYGVYRFKKGFGGVTIRYLPAYDCVRIPLLYTLWQRRMHA</sequence>
<dbReference type="OrthoDB" id="9785911at2"/>
<keyword evidence="9" id="KW-1185">Reference proteome</keyword>
<dbReference type="GO" id="GO:0009252">
    <property type="term" value="P:peptidoglycan biosynthetic process"/>
    <property type="evidence" value="ECO:0007669"/>
    <property type="project" value="UniProtKB-KW"/>
</dbReference>
<comment type="similarity">
    <text evidence="1">Belongs to the FemABX family.</text>
</comment>
<accession>A7NJ44</accession>
<dbReference type="PROSITE" id="PS51191">
    <property type="entry name" value="FEMABX"/>
    <property type="match status" value="1"/>
</dbReference>
<dbReference type="PANTHER" id="PTHR36174:SF1">
    <property type="entry name" value="LIPID II:GLYCINE GLYCYLTRANSFERASE"/>
    <property type="match status" value="1"/>
</dbReference>
<dbReference type="PANTHER" id="PTHR36174">
    <property type="entry name" value="LIPID II:GLYCINE GLYCYLTRANSFERASE"/>
    <property type="match status" value="1"/>
</dbReference>
<dbReference type="KEGG" id="rca:Rcas_1415"/>
<dbReference type="SUPFAM" id="SSF55729">
    <property type="entry name" value="Acyl-CoA N-acyltransferases (Nat)"/>
    <property type="match status" value="2"/>
</dbReference>
<evidence type="ECO:0000256" key="1">
    <source>
        <dbReference type="ARBA" id="ARBA00009943"/>
    </source>
</evidence>
<dbReference type="STRING" id="383372.Rcas_1415"/>
<dbReference type="EMBL" id="CP000804">
    <property type="protein sequence ID" value="ABU57510.1"/>
    <property type="molecule type" value="Genomic_DNA"/>
</dbReference>
<evidence type="ECO:0000256" key="4">
    <source>
        <dbReference type="ARBA" id="ARBA00022984"/>
    </source>
</evidence>